<feature type="domain" description="CSC1/OSCA1-like N-terminal transmembrane" evidence="10">
    <location>
        <begin position="89"/>
        <end position="217"/>
    </location>
</feature>
<evidence type="ECO:0000256" key="1">
    <source>
        <dbReference type="ARBA" id="ARBA00004141"/>
    </source>
</evidence>
<dbReference type="PANTHER" id="PTHR13018:SF5">
    <property type="entry name" value="RE44586P"/>
    <property type="match status" value="1"/>
</dbReference>
<evidence type="ECO:0000313" key="12">
    <source>
        <dbReference type="EMBL" id="CAD5112594.1"/>
    </source>
</evidence>
<dbReference type="InterPro" id="IPR003864">
    <property type="entry name" value="CSC1/OSCA1-like_7TM"/>
</dbReference>
<dbReference type="Pfam" id="PF14703">
    <property type="entry name" value="PHM7_cyt"/>
    <property type="match status" value="1"/>
</dbReference>
<accession>A0A7I8V8M6</accession>
<dbReference type="InterPro" id="IPR032880">
    <property type="entry name" value="CSC1/OSCA1-like_N"/>
</dbReference>
<evidence type="ECO:0000259" key="11">
    <source>
        <dbReference type="Pfam" id="PF14703"/>
    </source>
</evidence>
<feature type="transmembrane region" description="Helical" evidence="8">
    <location>
        <begin position="468"/>
        <end position="491"/>
    </location>
</feature>
<dbReference type="Proteomes" id="UP000549394">
    <property type="component" value="Unassembled WGS sequence"/>
</dbReference>
<evidence type="ECO:0000256" key="5">
    <source>
        <dbReference type="ARBA" id="ARBA00022989"/>
    </source>
</evidence>
<keyword evidence="5 8" id="KW-1133">Transmembrane helix</keyword>
<keyword evidence="4 8" id="KW-0812">Transmembrane</keyword>
<evidence type="ECO:0000256" key="8">
    <source>
        <dbReference type="SAM" id="Phobius"/>
    </source>
</evidence>
<reference evidence="12 13" key="1">
    <citation type="submission" date="2020-08" db="EMBL/GenBank/DDBJ databases">
        <authorList>
            <person name="Hejnol A."/>
        </authorList>
    </citation>
    <scope>NUCLEOTIDE SEQUENCE [LARGE SCALE GENOMIC DNA]</scope>
</reference>
<keyword evidence="13" id="KW-1185">Reference proteome</keyword>
<comment type="subcellular location">
    <subcellularLocation>
        <location evidence="1">Membrane</location>
        <topology evidence="1">Multi-pass membrane protein</topology>
    </subcellularLocation>
</comment>
<feature type="transmembrane region" description="Helical" evidence="8">
    <location>
        <begin position="199"/>
        <end position="218"/>
    </location>
</feature>
<evidence type="ECO:0000256" key="6">
    <source>
        <dbReference type="ARBA" id="ARBA00023136"/>
    </source>
</evidence>
<evidence type="ECO:0000256" key="3">
    <source>
        <dbReference type="ARBA" id="ARBA00022448"/>
    </source>
</evidence>
<protein>
    <submittedName>
        <fullName evidence="12">DgyrCDS1806</fullName>
    </submittedName>
</protein>
<feature type="transmembrane region" description="Helical" evidence="8">
    <location>
        <begin position="512"/>
        <end position="535"/>
    </location>
</feature>
<keyword evidence="3" id="KW-0813">Transport</keyword>
<feature type="transmembrane region" description="Helical" evidence="8">
    <location>
        <begin position="617"/>
        <end position="647"/>
    </location>
</feature>
<dbReference type="EMBL" id="CAJFCJ010000002">
    <property type="protein sequence ID" value="CAD5112594.1"/>
    <property type="molecule type" value="Genomic_DNA"/>
</dbReference>
<dbReference type="InterPro" id="IPR027815">
    <property type="entry name" value="CSC1/OSCA1-like_cyt"/>
</dbReference>
<name>A0A7I8V8M6_9ANNE</name>
<keyword evidence="6 8" id="KW-0472">Membrane</keyword>
<evidence type="ECO:0000259" key="10">
    <source>
        <dbReference type="Pfam" id="PF13967"/>
    </source>
</evidence>
<feature type="transmembrane region" description="Helical" evidence="8">
    <location>
        <begin position="706"/>
        <end position="732"/>
    </location>
</feature>
<organism evidence="12 13">
    <name type="scientific">Dimorphilus gyrociliatus</name>
    <dbReference type="NCBI Taxonomy" id="2664684"/>
    <lineage>
        <taxon>Eukaryota</taxon>
        <taxon>Metazoa</taxon>
        <taxon>Spiralia</taxon>
        <taxon>Lophotrochozoa</taxon>
        <taxon>Annelida</taxon>
        <taxon>Polychaeta</taxon>
        <taxon>Polychaeta incertae sedis</taxon>
        <taxon>Dinophilidae</taxon>
        <taxon>Dimorphilus</taxon>
    </lineage>
</organism>
<dbReference type="Pfam" id="PF02714">
    <property type="entry name" value="RSN1_7TM"/>
    <property type="match status" value="1"/>
</dbReference>
<evidence type="ECO:0000259" key="9">
    <source>
        <dbReference type="Pfam" id="PF02714"/>
    </source>
</evidence>
<feature type="transmembrane region" description="Helical" evidence="8">
    <location>
        <begin position="673"/>
        <end position="694"/>
    </location>
</feature>
<proteinExistence type="inferred from homology"/>
<evidence type="ECO:0000313" key="13">
    <source>
        <dbReference type="Proteomes" id="UP000549394"/>
    </source>
</evidence>
<feature type="domain" description="CSC1/OSCA1-like 7TM region" evidence="9">
    <location>
        <begin position="427"/>
        <end position="689"/>
    </location>
</feature>
<feature type="transmembrane region" description="Helical" evidence="8">
    <location>
        <begin position="153"/>
        <end position="174"/>
    </location>
</feature>
<evidence type="ECO:0000256" key="4">
    <source>
        <dbReference type="ARBA" id="ARBA00022692"/>
    </source>
</evidence>
<dbReference type="InterPro" id="IPR045122">
    <property type="entry name" value="Csc1-like"/>
</dbReference>
<dbReference type="PANTHER" id="PTHR13018">
    <property type="entry name" value="PROBABLE MEMBRANE PROTEIN DUF221-RELATED"/>
    <property type="match status" value="1"/>
</dbReference>
<dbReference type="GO" id="GO:0005227">
    <property type="term" value="F:calcium-activated cation channel activity"/>
    <property type="evidence" value="ECO:0007669"/>
    <property type="project" value="InterPro"/>
</dbReference>
<feature type="transmembrane region" description="Helical" evidence="8">
    <location>
        <begin position="42"/>
        <end position="59"/>
    </location>
</feature>
<evidence type="ECO:0000256" key="7">
    <source>
        <dbReference type="SAM" id="MobiDB-lite"/>
    </source>
</evidence>
<comment type="caution">
    <text evidence="12">The sequence shown here is derived from an EMBL/GenBank/DDBJ whole genome shotgun (WGS) entry which is preliminary data.</text>
</comment>
<dbReference type="OrthoDB" id="1689567at2759"/>
<evidence type="ECO:0000256" key="2">
    <source>
        <dbReference type="ARBA" id="ARBA00007779"/>
    </source>
</evidence>
<feature type="transmembrane region" description="Helical" evidence="8">
    <location>
        <begin position="428"/>
        <end position="448"/>
    </location>
</feature>
<dbReference type="GO" id="GO:0005886">
    <property type="term" value="C:plasma membrane"/>
    <property type="evidence" value="ECO:0007669"/>
    <property type="project" value="TreeGrafter"/>
</dbReference>
<gene>
    <name evidence="12" type="ORF">DGYR_LOCUS1707</name>
</gene>
<dbReference type="AlphaFoldDB" id="A0A7I8V8M6"/>
<sequence>MNVTDNMFGTSAPVPKCDRYYTDHHNRTSFIIKGYEGIPENLVMNVSIWLILLILFSFLRKLAWDYGRIALISRNESRELLPYESRYNVWTSLFYGNRDNTDGWTSEISIDQSLQNQDKGFCSWIVAFFKITDEHILQKSGRDAIQYLKFQRYLIIFTTIITAFCIGVVLPINFKGTLERDRQSFGFSTMSNLDVSSPLLWVHATGAIAYLCIAILLMRHFTSKLRHEDIDGHVTRTVMIMNIPSQHCFKTTIMEHFQQAYPDTRVEDVQFAYNITQLVALDKKKQRAFEGLNNSQIILQKTGERPTMLPFVCGHCCKCCTCCGCKHVDAIDYYSSKLEKYRDEVDSEKVHAFRDPLGIAFVTFEEENAALSVRNDFKRSCRGHVPSPSTNSFELNVANWEVEHAPAPDNIYWENLSISPAIWWSKAFFINALLFILLFFLTTPSIVLNLLNEGNYYKSALDKLHSHLLAQFIPTLILWLASALLPSLVYNSDQLIGHWTRSAEHHAVMRKTFLFLVLMVLILPSLGLTSAKALFDYFASKDEKTITFKWECIFIPDNGAFFVNYVITSAFIGTAAEIIRFPELFIYTMKLLFAKSAAERTSVRKSVVWEFQFGVQYAWMLCVFTVVVSYSLLCPLITPFGLVYMIFKHAVDRYNIYFAYGPSKIDKHVHSSAINFVIIAVSFAQAILVFFIIVRSGGVQKSSNVQILSLFATVALFLTITLFLGRVCLGWFKVISPMAYKRTDSPRRSPTPEETSKPFIPNILLHEDDVEQNVGTSYGSTNPVIPIVNSESNQEQQQ</sequence>
<dbReference type="Pfam" id="PF13967">
    <property type="entry name" value="RSN1_TM"/>
    <property type="match status" value="1"/>
</dbReference>
<feature type="region of interest" description="Disordered" evidence="7">
    <location>
        <begin position="775"/>
        <end position="798"/>
    </location>
</feature>
<comment type="similarity">
    <text evidence="2">Belongs to the CSC1 (TC 1.A.17) family.</text>
</comment>
<feature type="domain" description="CSC1/OSCA1-like cytosolic" evidence="11">
    <location>
        <begin position="236"/>
        <end position="415"/>
    </location>
</feature>